<dbReference type="GO" id="GO:0008955">
    <property type="term" value="F:peptidoglycan glycosyltransferase activity"/>
    <property type="evidence" value="ECO:0007669"/>
    <property type="project" value="UniProtKB-EC"/>
</dbReference>
<evidence type="ECO:0000256" key="2">
    <source>
        <dbReference type="ARBA" id="ARBA00004752"/>
    </source>
</evidence>
<dbReference type="Proteomes" id="UP000254293">
    <property type="component" value="Unassembled WGS sequence"/>
</dbReference>
<comment type="catalytic activity">
    <reaction evidence="20">
        <text>[GlcNAc-(1-&gt;4)-Mur2Ac(oyl-L-Ala-gamma-D-Glu-L-Lys-D-Ala-D-Ala)](n)-di-trans,octa-cis-undecaprenyl diphosphate + beta-D-GlcNAc-(1-&gt;4)-Mur2Ac(oyl-L-Ala-gamma-D-Glu-L-Lys-D-Ala-D-Ala)-di-trans,octa-cis-undecaprenyl diphosphate = [GlcNAc-(1-&gt;4)-Mur2Ac(oyl-L-Ala-gamma-D-Glu-L-Lys-D-Ala-D-Ala)](n+1)-di-trans,octa-cis-undecaprenyl diphosphate + di-trans,octa-cis-undecaprenyl diphosphate + H(+)</text>
        <dbReference type="Rhea" id="RHEA:23708"/>
        <dbReference type="Rhea" id="RHEA-COMP:9602"/>
        <dbReference type="Rhea" id="RHEA-COMP:9603"/>
        <dbReference type="ChEBI" id="CHEBI:15378"/>
        <dbReference type="ChEBI" id="CHEBI:58405"/>
        <dbReference type="ChEBI" id="CHEBI:60033"/>
        <dbReference type="ChEBI" id="CHEBI:78435"/>
        <dbReference type="EC" id="2.4.99.28"/>
    </reaction>
</comment>
<gene>
    <name evidence="22" type="primary">ftsW</name>
    <name evidence="22" type="ORF">NCTC13336_01010</name>
</gene>
<accession>A0A377R201</accession>
<dbReference type="GO" id="GO:0008360">
    <property type="term" value="P:regulation of cell shape"/>
    <property type="evidence" value="ECO:0007669"/>
    <property type="project" value="UniProtKB-KW"/>
</dbReference>
<comment type="pathway">
    <text evidence="2">Cell wall biogenesis; peptidoglycan biosynthesis.</text>
</comment>
<evidence type="ECO:0000256" key="11">
    <source>
        <dbReference type="ARBA" id="ARBA00023136"/>
    </source>
</evidence>
<feature type="transmembrane region" description="Helical" evidence="21">
    <location>
        <begin position="311"/>
        <end position="329"/>
    </location>
</feature>
<name>A0A377R201_9NEIS</name>
<evidence type="ECO:0000256" key="21">
    <source>
        <dbReference type="SAM" id="Phobius"/>
    </source>
</evidence>
<keyword evidence="8" id="KW-0133">Cell shape</keyword>
<feature type="transmembrane region" description="Helical" evidence="21">
    <location>
        <begin position="349"/>
        <end position="370"/>
    </location>
</feature>
<keyword evidence="10 21" id="KW-1133">Transmembrane helix</keyword>
<feature type="transmembrane region" description="Helical" evidence="21">
    <location>
        <begin position="195"/>
        <end position="215"/>
    </location>
</feature>
<evidence type="ECO:0000256" key="6">
    <source>
        <dbReference type="ARBA" id="ARBA00022679"/>
    </source>
</evidence>
<keyword evidence="3" id="KW-1003">Cell membrane</keyword>
<keyword evidence="11 21" id="KW-0472">Membrane</keyword>
<evidence type="ECO:0000313" key="23">
    <source>
        <dbReference type="Proteomes" id="UP000254293"/>
    </source>
</evidence>
<dbReference type="EMBL" id="UGJJ01000001">
    <property type="protein sequence ID" value="STR00788.1"/>
    <property type="molecule type" value="Genomic_DNA"/>
</dbReference>
<feature type="transmembrane region" description="Helical" evidence="21">
    <location>
        <begin position="60"/>
        <end position="78"/>
    </location>
</feature>
<evidence type="ECO:0000256" key="1">
    <source>
        <dbReference type="ARBA" id="ARBA00004651"/>
    </source>
</evidence>
<evidence type="ECO:0000256" key="12">
    <source>
        <dbReference type="ARBA" id="ARBA00023306"/>
    </source>
</evidence>
<dbReference type="GO" id="GO:0032153">
    <property type="term" value="C:cell division site"/>
    <property type="evidence" value="ECO:0007669"/>
    <property type="project" value="TreeGrafter"/>
</dbReference>
<dbReference type="GO" id="GO:0071555">
    <property type="term" value="P:cell wall organization"/>
    <property type="evidence" value="ECO:0007669"/>
    <property type="project" value="UniProtKB-KW"/>
</dbReference>
<feature type="transmembrane region" description="Helical" evidence="21">
    <location>
        <begin position="23"/>
        <end position="48"/>
    </location>
</feature>
<dbReference type="GO" id="GO:0005886">
    <property type="term" value="C:plasma membrane"/>
    <property type="evidence" value="ECO:0007669"/>
    <property type="project" value="UniProtKB-SubCell"/>
</dbReference>
<evidence type="ECO:0000256" key="10">
    <source>
        <dbReference type="ARBA" id="ARBA00022989"/>
    </source>
</evidence>
<dbReference type="PANTHER" id="PTHR30474">
    <property type="entry name" value="CELL CYCLE PROTEIN"/>
    <property type="match status" value="1"/>
</dbReference>
<keyword evidence="9" id="KW-0573">Peptidoglycan synthesis</keyword>
<evidence type="ECO:0000256" key="16">
    <source>
        <dbReference type="ARBA" id="ARBA00038053"/>
    </source>
</evidence>
<dbReference type="RefSeq" id="WP_115308016.1">
    <property type="nucleotide sequence ID" value="NZ_UGJJ01000001.1"/>
</dbReference>
<evidence type="ECO:0000256" key="15">
    <source>
        <dbReference type="ARBA" id="ARBA00033270"/>
    </source>
</evidence>
<evidence type="ECO:0000313" key="22">
    <source>
        <dbReference type="EMBL" id="STR00788.1"/>
    </source>
</evidence>
<evidence type="ECO:0000256" key="5">
    <source>
        <dbReference type="ARBA" id="ARBA00022676"/>
    </source>
</evidence>
<protein>
    <recommendedName>
        <fullName evidence="17">Probable peptidoglycan glycosyltransferase FtsW</fullName>
        <ecNumber evidence="19">2.4.99.28</ecNumber>
    </recommendedName>
    <alternativeName>
        <fullName evidence="18">Cell division protein FtsW</fullName>
    </alternativeName>
    <alternativeName>
        <fullName evidence="15">Cell wall polymerase</fullName>
    </alternativeName>
    <alternativeName>
        <fullName evidence="14">Peptidoglycan polymerase</fullName>
    </alternativeName>
</protein>
<comment type="similarity">
    <text evidence="16">Belongs to the SEDS family. FtsW subfamily.</text>
</comment>
<evidence type="ECO:0000256" key="8">
    <source>
        <dbReference type="ARBA" id="ARBA00022960"/>
    </source>
</evidence>
<evidence type="ECO:0000256" key="20">
    <source>
        <dbReference type="ARBA" id="ARBA00049902"/>
    </source>
</evidence>
<evidence type="ECO:0000256" key="14">
    <source>
        <dbReference type="ARBA" id="ARBA00032370"/>
    </source>
</evidence>
<evidence type="ECO:0000256" key="9">
    <source>
        <dbReference type="ARBA" id="ARBA00022984"/>
    </source>
</evidence>
<feature type="transmembrane region" description="Helical" evidence="21">
    <location>
        <begin position="171"/>
        <end position="188"/>
    </location>
</feature>
<sequence>MISESKLLDRQILKNGDKFDQSLLWMLVLLLSFGLLMVYSASIVWAGYDGNPWKVVEKQAQFAAFGCVLAFALFWVKMSFWRKASVWLLIGNTLVLLAVLAVGEEINGAKRWIRLGFFNYQPSETYKLAVILYLAAFFNRRAEVLKQLKSLIFPGILVGAGLGLIFSEPDLGAMVVTTLIALGMLFLADLPKKWFSFAVGAGVCGLVLAVLAAPYRMARVSAFLNPFNDPLGTGYQLTHSLIANARGQWFGTGLGASLDKRFYLTESEAHTDFIFAVISEEWGFFGLCMLVFCYGWLVWRAFSIGKQARDLELFFSSFTAYGIAIWLGVQSFFHIGVNIGLLPTKGLPLPLVSYGGSAAVVMIVSMGLLLRADYENRRKMRGYKVEA</sequence>
<evidence type="ECO:0000256" key="3">
    <source>
        <dbReference type="ARBA" id="ARBA00022475"/>
    </source>
</evidence>
<feature type="transmembrane region" description="Helical" evidence="21">
    <location>
        <begin position="148"/>
        <end position="165"/>
    </location>
</feature>
<evidence type="ECO:0000256" key="7">
    <source>
        <dbReference type="ARBA" id="ARBA00022692"/>
    </source>
</evidence>
<dbReference type="PANTHER" id="PTHR30474:SF2">
    <property type="entry name" value="PEPTIDOGLYCAN GLYCOSYLTRANSFERASE FTSW-RELATED"/>
    <property type="match status" value="1"/>
</dbReference>
<reference evidence="22 23" key="1">
    <citation type="submission" date="2018-06" db="EMBL/GenBank/DDBJ databases">
        <authorList>
            <consortium name="Pathogen Informatics"/>
            <person name="Doyle S."/>
        </authorList>
    </citation>
    <scope>NUCLEOTIDE SEQUENCE [LARGE SCALE GENOMIC DNA]</scope>
    <source>
        <strain evidence="22 23">NCTC13336</strain>
    </source>
</reference>
<evidence type="ECO:0000256" key="18">
    <source>
        <dbReference type="ARBA" id="ARBA00041418"/>
    </source>
</evidence>
<keyword evidence="6" id="KW-0808">Transferase</keyword>
<dbReference type="EC" id="2.4.99.28" evidence="19"/>
<comment type="subcellular location">
    <subcellularLocation>
        <location evidence="1">Cell membrane</location>
        <topology evidence="1">Multi-pass membrane protein</topology>
    </subcellularLocation>
</comment>
<keyword evidence="13" id="KW-0961">Cell wall biogenesis/degradation</keyword>
<dbReference type="AlphaFoldDB" id="A0A377R201"/>
<feature type="transmembrane region" description="Helical" evidence="21">
    <location>
        <begin position="282"/>
        <end position="299"/>
    </location>
</feature>
<keyword evidence="12" id="KW-0131">Cell cycle</keyword>
<feature type="transmembrane region" description="Helical" evidence="21">
    <location>
        <begin position="84"/>
        <end position="103"/>
    </location>
</feature>
<keyword evidence="4 22" id="KW-0132">Cell division</keyword>
<proteinExistence type="inferred from homology"/>
<dbReference type="Pfam" id="PF01098">
    <property type="entry name" value="FTSW_RODA_SPOVE"/>
    <property type="match status" value="1"/>
</dbReference>
<dbReference type="InterPro" id="IPR001182">
    <property type="entry name" value="FtsW/RodA"/>
</dbReference>
<organism evidence="22 23">
    <name type="scientific">Kingella potus</name>
    <dbReference type="NCBI Taxonomy" id="265175"/>
    <lineage>
        <taxon>Bacteria</taxon>
        <taxon>Pseudomonadati</taxon>
        <taxon>Pseudomonadota</taxon>
        <taxon>Betaproteobacteria</taxon>
        <taxon>Neisseriales</taxon>
        <taxon>Neisseriaceae</taxon>
        <taxon>Kingella</taxon>
    </lineage>
</organism>
<dbReference type="NCBIfam" id="TIGR02614">
    <property type="entry name" value="ftsW"/>
    <property type="match status" value="1"/>
</dbReference>
<dbReference type="GO" id="GO:0015648">
    <property type="term" value="F:lipid-linked peptidoglycan transporter activity"/>
    <property type="evidence" value="ECO:0007669"/>
    <property type="project" value="TreeGrafter"/>
</dbReference>
<dbReference type="OrthoDB" id="9768187at2"/>
<keyword evidence="5" id="KW-0328">Glycosyltransferase</keyword>
<dbReference type="GO" id="GO:0051301">
    <property type="term" value="P:cell division"/>
    <property type="evidence" value="ECO:0007669"/>
    <property type="project" value="UniProtKB-KW"/>
</dbReference>
<keyword evidence="7 21" id="KW-0812">Transmembrane</keyword>
<evidence type="ECO:0000256" key="19">
    <source>
        <dbReference type="ARBA" id="ARBA00044770"/>
    </source>
</evidence>
<dbReference type="InterPro" id="IPR013437">
    <property type="entry name" value="FtsW"/>
</dbReference>
<dbReference type="GO" id="GO:0009252">
    <property type="term" value="P:peptidoglycan biosynthetic process"/>
    <property type="evidence" value="ECO:0007669"/>
    <property type="project" value="UniProtKB-KW"/>
</dbReference>
<evidence type="ECO:0000256" key="13">
    <source>
        <dbReference type="ARBA" id="ARBA00023316"/>
    </source>
</evidence>
<evidence type="ECO:0000256" key="4">
    <source>
        <dbReference type="ARBA" id="ARBA00022618"/>
    </source>
</evidence>
<evidence type="ECO:0000256" key="17">
    <source>
        <dbReference type="ARBA" id="ARBA00041185"/>
    </source>
</evidence>
<keyword evidence="23" id="KW-1185">Reference proteome</keyword>